<evidence type="ECO:0000259" key="2">
    <source>
        <dbReference type="Pfam" id="PF07486"/>
    </source>
</evidence>
<sequence length="293" mass="31671">MEAIKKLLCKVKTLMSRRNEKHSRTKTAVIVSVVVTAAVVGVAAGSVSAKNADAGQGTAAADVPKQEQLSDPDEDPDPAGAAEATVQPEEEETVPQGFQGIIDGVNATKAANGEYHPIGTNVEDVLVGQRTAIREEVSEFDVGSLVKETVNSIDDQSWELVEKTKISDNDYETLLSIVEAEAGGEDIMGRILVANVIFNRVASDQFPDSVTEVVWDKSGGSAQFSPTIDGRIATVSVSDTTREAVNRAIDGEDYSDGALFFLEKEYSEAKNVKWFDSKLTFLFKHGCHSFYKY</sequence>
<keyword evidence="4" id="KW-1185">Reference proteome</keyword>
<proteinExistence type="predicted"/>
<evidence type="ECO:0000256" key="1">
    <source>
        <dbReference type="SAM" id="MobiDB-lite"/>
    </source>
</evidence>
<dbReference type="RefSeq" id="WP_049898057.1">
    <property type="nucleotide sequence ID" value="NZ_CABLBR010000006.1"/>
</dbReference>
<feature type="domain" description="Cell wall hydrolase SleB" evidence="2">
    <location>
        <begin position="184"/>
        <end position="291"/>
    </location>
</feature>
<dbReference type="Gene3D" id="1.10.10.2520">
    <property type="entry name" value="Cell wall hydrolase SleB, domain 1"/>
    <property type="match status" value="1"/>
</dbReference>
<keyword evidence="3" id="KW-0378">Hydrolase</keyword>
<dbReference type="EMBL" id="CP102290">
    <property type="protein sequence ID" value="UWP59325.1"/>
    <property type="molecule type" value="Genomic_DNA"/>
</dbReference>
<gene>
    <name evidence="3" type="ORF">NQ502_18515</name>
</gene>
<reference evidence="3" key="1">
    <citation type="journal article" date="2022" name="Cell">
        <title>Design, construction, and in vivo augmentation of a complex gut microbiome.</title>
        <authorList>
            <person name="Cheng A.G."/>
            <person name="Ho P.Y."/>
            <person name="Aranda-Diaz A."/>
            <person name="Jain S."/>
            <person name="Yu F.B."/>
            <person name="Meng X."/>
            <person name="Wang M."/>
            <person name="Iakiviak M."/>
            <person name="Nagashima K."/>
            <person name="Zhao A."/>
            <person name="Murugkar P."/>
            <person name="Patil A."/>
            <person name="Atabakhsh K."/>
            <person name="Weakley A."/>
            <person name="Yan J."/>
            <person name="Brumbaugh A.R."/>
            <person name="Higginbottom S."/>
            <person name="Dimas A."/>
            <person name="Shiver A.L."/>
            <person name="Deutschbauer A."/>
            <person name="Neff N."/>
            <person name="Sonnenburg J.L."/>
            <person name="Huang K.C."/>
            <person name="Fischbach M.A."/>
        </authorList>
    </citation>
    <scope>NUCLEOTIDE SEQUENCE</scope>
    <source>
        <strain evidence="3">DSM 19829</strain>
    </source>
</reference>
<evidence type="ECO:0000313" key="4">
    <source>
        <dbReference type="Proteomes" id="UP001060164"/>
    </source>
</evidence>
<dbReference type="InterPro" id="IPR042047">
    <property type="entry name" value="SleB_dom1"/>
</dbReference>
<evidence type="ECO:0000313" key="3">
    <source>
        <dbReference type="EMBL" id="UWP59325.1"/>
    </source>
</evidence>
<dbReference type="GO" id="GO:0016787">
    <property type="term" value="F:hydrolase activity"/>
    <property type="evidence" value="ECO:0007669"/>
    <property type="project" value="UniProtKB-KW"/>
</dbReference>
<dbReference type="Proteomes" id="UP001060164">
    <property type="component" value="Chromosome"/>
</dbReference>
<dbReference type="InterPro" id="IPR011105">
    <property type="entry name" value="Cell_wall_hydrolase_SleB"/>
</dbReference>
<organism evidence="3 4">
    <name type="scientific">Ruminococcus gauvreauii</name>
    <dbReference type="NCBI Taxonomy" id="438033"/>
    <lineage>
        <taxon>Bacteria</taxon>
        <taxon>Bacillati</taxon>
        <taxon>Bacillota</taxon>
        <taxon>Clostridia</taxon>
        <taxon>Eubacteriales</taxon>
        <taxon>Oscillospiraceae</taxon>
        <taxon>Ruminococcus</taxon>
    </lineage>
</organism>
<feature type="region of interest" description="Disordered" evidence="1">
    <location>
        <begin position="50"/>
        <end position="95"/>
    </location>
</feature>
<name>A0ABY5VFP7_9FIRM</name>
<dbReference type="Pfam" id="PF07486">
    <property type="entry name" value="Hydrolase_2"/>
    <property type="match status" value="1"/>
</dbReference>
<accession>A0ABY5VFP7</accession>
<protein>
    <submittedName>
        <fullName evidence="3">Cell wall hydrolase</fullName>
    </submittedName>
</protein>